<protein>
    <submittedName>
        <fullName evidence="1">Uncharacterized protein</fullName>
    </submittedName>
</protein>
<evidence type="ECO:0000313" key="1">
    <source>
        <dbReference type="EMBL" id="GAI47169.1"/>
    </source>
</evidence>
<gene>
    <name evidence="1" type="ORF">S06H3_63665</name>
</gene>
<feature type="non-terminal residue" evidence="1">
    <location>
        <position position="1"/>
    </location>
</feature>
<reference evidence="1" key="1">
    <citation type="journal article" date="2014" name="Front. Microbiol.">
        <title>High frequency of phylogenetically diverse reductive dehalogenase-homologous genes in deep subseafloor sedimentary metagenomes.</title>
        <authorList>
            <person name="Kawai M."/>
            <person name="Futagami T."/>
            <person name="Toyoda A."/>
            <person name="Takaki Y."/>
            <person name="Nishi S."/>
            <person name="Hori S."/>
            <person name="Arai W."/>
            <person name="Tsubouchi T."/>
            <person name="Morono Y."/>
            <person name="Uchiyama I."/>
            <person name="Ito T."/>
            <person name="Fujiyama A."/>
            <person name="Inagaki F."/>
            <person name="Takami H."/>
        </authorList>
    </citation>
    <scope>NUCLEOTIDE SEQUENCE</scope>
    <source>
        <strain evidence="1">Expedition CK06-06</strain>
    </source>
</reference>
<dbReference type="EMBL" id="BARV01042291">
    <property type="protein sequence ID" value="GAI47169.1"/>
    <property type="molecule type" value="Genomic_DNA"/>
</dbReference>
<name>X1QV61_9ZZZZ</name>
<accession>X1QV61</accession>
<sequence>IGIPFAMFPQSRVAIRGTGASRYLEFGIGLSYTLGQKKPSSPGRRRAL</sequence>
<dbReference type="AlphaFoldDB" id="X1QV61"/>
<proteinExistence type="predicted"/>
<comment type="caution">
    <text evidence="1">The sequence shown here is derived from an EMBL/GenBank/DDBJ whole genome shotgun (WGS) entry which is preliminary data.</text>
</comment>
<organism evidence="1">
    <name type="scientific">marine sediment metagenome</name>
    <dbReference type="NCBI Taxonomy" id="412755"/>
    <lineage>
        <taxon>unclassified sequences</taxon>
        <taxon>metagenomes</taxon>
        <taxon>ecological metagenomes</taxon>
    </lineage>
</organism>